<feature type="transmembrane region" description="Helical" evidence="1">
    <location>
        <begin position="108"/>
        <end position="128"/>
    </location>
</feature>
<name>A0ABN8YNH3_RANTA</name>
<proteinExistence type="predicted"/>
<evidence type="ECO:0000313" key="3">
    <source>
        <dbReference type="Proteomes" id="UP001176941"/>
    </source>
</evidence>
<protein>
    <submittedName>
        <fullName evidence="2">Uncharacterized protein</fullName>
    </submittedName>
</protein>
<sequence>MNAASFSSICSRYIFILASLTLVLAFPTRIQFSPKKIRRKVLISHEVLLLSSSPLSLSHFEHTHTHPPPLFPGRLWHSRPETGTRVQRWDFVRRMIQGSGFSTHPGSLLLVPTYVFLALVFISIWLTVDVFGSLG</sequence>
<gene>
    <name evidence="2" type="ORF">MRATA1EN1_LOCUS11905</name>
</gene>
<keyword evidence="1" id="KW-0472">Membrane</keyword>
<accession>A0ABN8YNH3</accession>
<organism evidence="2 3">
    <name type="scientific">Rangifer tarandus platyrhynchus</name>
    <name type="common">Svalbard reindeer</name>
    <dbReference type="NCBI Taxonomy" id="3082113"/>
    <lineage>
        <taxon>Eukaryota</taxon>
        <taxon>Metazoa</taxon>
        <taxon>Chordata</taxon>
        <taxon>Craniata</taxon>
        <taxon>Vertebrata</taxon>
        <taxon>Euteleostomi</taxon>
        <taxon>Mammalia</taxon>
        <taxon>Eutheria</taxon>
        <taxon>Laurasiatheria</taxon>
        <taxon>Artiodactyla</taxon>
        <taxon>Ruminantia</taxon>
        <taxon>Pecora</taxon>
        <taxon>Cervidae</taxon>
        <taxon>Odocoileinae</taxon>
        <taxon>Rangifer</taxon>
    </lineage>
</organism>
<dbReference type="Proteomes" id="UP001176941">
    <property type="component" value="Chromosome 21"/>
</dbReference>
<feature type="transmembrane region" description="Helical" evidence="1">
    <location>
        <begin position="12"/>
        <end position="30"/>
    </location>
</feature>
<reference evidence="2" key="1">
    <citation type="submission" date="2023-04" db="EMBL/GenBank/DDBJ databases">
        <authorList>
            <consortium name="ELIXIR-Norway"/>
        </authorList>
    </citation>
    <scope>NUCLEOTIDE SEQUENCE [LARGE SCALE GENOMIC DNA]</scope>
</reference>
<evidence type="ECO:0000313" key="2">
    <source>
        <dbReference type="EMBL" id="CAI9162943.1"/>
    </source>
</evidence>
<keyword evidence="3" id="KW-1185">Reference proteome</keyword>
<keyword evidence="1" id="KW-0812">Transmembrane</keyword>
<evidence type="ECO:0000256" key="1">
    <source>
        <dbReference type="SAM" id="Phobius"/>
    </source>
</evidence>
<dbReference type="EMBL" id="OX459957">
    <property type="protein sequence ID" value="CAI9162943.1"/>
    <property type="molecule type" value="Genomic_DNA"/>
</dbReference>
<keyword evidence="1" id="KW-1133">Transmembrane helix</keyword>